<gene>
    <name evidence="7" type="primary">nifE</name>
    <name evidence="7" type="ORF">G7B40_000665</name>
</gene>
<dbReference type="EMBL" id="JAALHA020000001">
    <property type="protein sequence ID" value="MDR9893098.1"/>
    <property type="molecule type" value="Genomic_DNA"/>
</dbReference>
<sequence length="478" mass="52011">MKNTQVAINEPLRETACKYNQKKRTGKKKLTCTKPPQPGATQGNCPFDGAMVSVGAITDAVHLVHGAVSCTHNPWATHGSLSSGSQLYQTAFTTDFTEGNIVFGGEKKLYKAILDIAQRYHPSAIFVYATCVTALIGDDIGSVCKLAAEKINLPVVYVDAPGFLGSKNLGNRIANETLLNYVIGTAEPEFTTPFDINIVGDYNVAGETWNVLPLFEKMGIRVLSKITGDARYQEVCYAHRAKLNVVLCSNVVIEMAQTMVDRYEIPYIEESFYGTTNLNHCLRNIVAKLSLSLGDSVVALELKERTEKLIAQETAALDIALAPYLADLKGKRIILSTGGVKSWSLILAAQDLGMEVIAATDGKTTEEEKAKIKQYLGKDGMVLSDTTPEALLKALKQTKADVLIAGAGNKYTALKAGIPFLDINHERHQAYAGYAGLVVLARELHEALFSPIWEQISKPAPWDEKISSSNQATGLRIR</sequence>
<dbReference type="PANTHER" id="PTHR42956">
    <property type="entry name" value="NITROGENASE IRON-MOLYBDENUM COFACTOR BIOSYNTHESIS PROTEIN NIFE"/>
    <property type="match status" value="1"/>
</dbReference>
<dbReference type="GO" id="GO:0065003">
    <property type="term" value="P:protein-containing complex assembly"/>
    <property type="evidence" value="ECO:0007669"/>
    <property type="project" value="InterPro"/>
</dbReference>
<dbReference type="Gene3D" id="3.40.50.1980">
    <property type="entry name" value="Nitrogenase molybdenum iron protein domain"/>
    <property type="match status" value="1"/>
</dbReference>
<dbReference type="RefSeq" id="WP_208345167.1">
    <property type="nucleotide sequence ID" value="NZ_CAWQFN010000603.1"/>
</dbReference>
<evidence type="ECO:0000313" key="7">
    <source>
        <dbReference type="EMBL" id="MDR9893098.1"/>
    </source>
</evidence>
<evidence type="ECO:0000256" key="2">
    <source>
        <dbReference type="ARBA" id="ARBA00005155"/>
    </source>
</evidence>
<dbReference type="SUPFAM" id="SSF53807">
    <property type="entry name" value="Helical backbone' metal receptor"/>
    <property type="match status" value="1"/>
</dbReference>
<evidence type="ECO:0000256" key="3">
    <source>
        <dbReference type="ARBA" id="ARBA00011002"/>
    </source>
</evidence>
<keyword evidence="5" id="KW-0535">Nitrogen fixation</keyword>
<evidence type="ECO:0000259" key="6">
    <source>
        <dbReference type="Pfam" id="PF00148"/>
    </source>
</evidence>
<evidence type="ECO:0000256" key="4">
    <source>
        <dbReference type="ARBA" id="ARBA00013280"/>
    </source>
</evidence>
<dbReference type="AlphaFoldDB" id="A0AAP5I4Q6"/>
<comment type="caution">
    <text evidence="7">The sequence shown here is derived from an EMBL/GenBank/DDBJ whole genome shotgun (WGS) entry which is preliminary data.</text>
</comment>
<dbReference type="GO" id="GO:0016163">
    <property type="term" value="F:nitrogenase activity"/>
    <property type="evidence" value="ECO:0007669"/>
    <property type="project" value="InterPro"/>
</dbReference>
<evidence type="ECO:0000256" key="5">
    <source>
        <dbReference type="ARBA" id="ARBA00023231"/>
    </source>
</evidence>
<dbReference type="PANTHER" id="PTHR42956:SF1">
    <property type="entry name" value="NITROGENASE IRON-MOLYBDENUM COFACTOR BIOSYNTHESIS PROTEIN NIFE"/>
    <property type="match status" value="1"/>
</dbReference>
<dbReference type="InterPro" id="IPR000318">
    <property type="entry name" value="Nase_comp1_CS"/>
</dbReference>
<comment type="similarity">
    <text evidence="3">Belongs to the NifD/NifK/NifE/NifN family.</text>
</comment>
<protein>
    <recommendedName>
        <fullName evidence="4">Nitrogenase iron-molybdenum cofactor biosynthesis protein NifE</fullName>
    </recommendedName>
</protein>
<organism evidence="7 8">
    <name type="scientific">Aetokthonos hydrillicola Thurmond2011</name>
    <dbReference type="NCBI Taxonomy" id="2712845"/>
    <lineage>
        <taxon>Bacteria</taxon>
        <taxon>Bacillati</taxon>
        <taxon>Cyanobacteriota</taxon>
        <taxon>Cyanophyceae</taxon>
        <taxon>Nostocales</taxon>
        <taxon>Hapalosiphonaceae</taxon>
        <taxon>Aetokthonos</taxon>
    </lineage>
</organism>
<dbReference type="Proteomes" id="UP000667802">
    <property type="component" value="Unassembled WGS sequence"/>
</dbReference>
<feature type="domain" description="Nitrogenase/oxidoreductase component 1" evidence="6">
    <location>
        <begin position="45"/>
        <end position="448"/>
    </location>
</feature>
<dbReference type="InterPro" id="IPR000510">
    <property type="entry name" value="Nase/OxRdtase_comp1"/>
</dbReference>
<dbReference type="Pfam" id="PF00148">
    <property type="entry name" value="Oxidored_nitro"/>
    <property type="match status" value="1"/>
</dbReference>
<keyword evidence="8" id="KW-1185">Reference proteome</keyword>
<dbReference type="NCBIfam" id="TIGR01283">
    <property type="entry name" value="nifE"/>
    <property type="match status" value="1"/>
</dbReference>
<dbReference type="InterPro" id="IPR049939">
    <property type="entry name" value="NifE-like"/>
</dbReference>
<comment type="pathway">
    <text evidence="2">Cofactor biosynthesis; Fe-Mo cofactor biosynthesis.</text>
</comment>
<reference evidence="8" key="1">
    <citation type="journal article" date="2021" name="Science">
        <title>Hunting the eagle killer: A cyanobacterial neurotoxin causes vacuolar myelinopathy.</title>
        <authorList>
            <person name="Breinlinger S."/>
            <person name="Phillips T.J."/>
            <person name="Haram B.N."/>
            <person name="Mares J."/>
            <person name="Martinez Yerena J.A."/>
            <person name="Hrouzek P."/>
            <person name="Sobotka R."/>
            <person name="Henderson W.M."/>
            <person name="Schmieder P."/>
            <person name="Williams S.M."/>
            <person name="Lauderdale J.D."/>
            <person name="Wilde H.D."/>
            <person name="Gerrin W."/>
            <person name="Kust A."/>
            <person name="Washington J.W."/>
            <person name="Wagner C."/>
            <person name="Geier B."/>
            <person name="Liebeke M."/>
            <person name="Enke H."/>
            <person name="Niedermeyer T.H.J."/>
            <person name="Wilde S.B."/>
        </authorList>
    </citation>
    <scope>NUCLEOTIDE SEQUENCE [LARGE SCALE GENOMIC DNA]</scope>
    <source>
        <strain evidence="8">Thurmond2011</strain>
    </source>
</reference>
<dbReference type="InterPro" id="IPR005973">
    <property type="entry name" value="NifE"/>
</dbReference>
<evidence type="ECO:0000313" key="8">
    <source>
        <dbReference type="Proteomes" id="UP000667802"/>
    </source>
</evidence>
<accession>A0AAP5I4Q6</accession>
<dbReference type="Gene3D" id="3.40.50.12380">
    <property type="entry name" value="Nitrogenase MoFe cofactor biosynthesis protein NifE, C-terminal"/>
    <property type="match status" value="1"/>
</dbReference>
<comment type="function">
    <text evidence="1">This protein may play a role in the biosynthesis of the prosthetic group of nitrogenase (FeMo cofactor).</text>
</comment>
<name>A0AAP5I4Q6_9CYAN</name>
<dbReference type="PROSITE" id="PS00090">
    <property type="entry name" value="NITROGENASE_1_2"/>
    <property type="match status" value="1"/>
</dbReference>
<evidence type="ECO:0000256" key="1">
    <source>
        <dbReference type="ARBA" id="ARBA00003171"/>
    </source>
</evidence>
<proteinExistence type="inferred from homology"/>